<dbReference type="OrthoDB" id="3048815at2759"/>
<feature type="region of interest" description="Disordered" evidence="1">
    <location>
        <begin position="905"/>
        <end position="927"/>
    </location>
</feature>
<dbReference type="PANTHER" id="PTHR11125:SF7">
    <property type="entry name" value="TRANSCRIPTION ELONGATION FACTOR SPT5"/>
    <property type="match status" value="1"/>
</dbReference>
<dbReference type="SUPFAM" id="SSF50104">
    <property type="entry name" value="Translation proteins SH3-like domain"/>
    <property type="match status" value="1"/>
</dbReference>
<gene>
    <name evidence="2" type="ORF">K435DRAFT_805767</name>
</gene>
<evidence type="ECO:0000313" key="3">
    <source>
        <dbReference type="Proteomes" id="UP000297245"/>
    </source>
</evidence>
<evidence type="ECO:0000256" key="1">
    <source>
        <dbReference type="SAM" id="MobiDB-lite"/>
    </source>
</evidence>
<keyword evidence="3" id="KW-1185">Reference proteome</keyword>
<organism evidence="2 3">
    <name type="scientific">Dendrothele bispora (strain CBS 962.96)</name>
    <dbReference type="NCBI Taxonomy" id="1314807"/>
    <lineage>
        <taxon>Eukaryota</taxon>
        <taxon>Fungi</taxon>
        <taxon>Dikarya</taxon>
        <taxon>Basidiomycota</taxon>
        <taxon>Agaricomycotina</taxon>
        <taxon>Agaricomycetes</taxon>
        <taxon>Agaricomycetidae</taxon>
        <taxon>Agaricales</taxon>
        <taxon>Agaricales incertae sedis</taxon>
        <taxon>Dendrothele</taxon>
    </lineage>
</organism>
<dbReference type="AlphaFoldDB" id="A0A4S8LAP8"/>
<dbReference type="GO" id="GO:0003729">
    <property type="term" value="F:mRNA binding"/>
    <property type="evidence" value="ECO:0007669"/>
    <property type="project" value="TreeGrafter"/>
</dbReference>
<proteinExistence type="predicted"/>
<dbReference type="Proteomes" id="UP000297245">
    <property type="component" value="Unassembled WGS sequence"/>
</dbReference>
<dbReference type="InterPro" id="IPR008991">
    <property type="entry name" value="Translation_prot_SH3-like_sf"/>
</dbReference>
<dbReference type="EMBL" id="ML179538">
    <property type="protein sequence ID" value="THU85613.1"/>
    <property type="molecule type" value="Genomic_DNA"/>
</dbReference>
<dbReference type="GO" id="GO:0006368">
    <property type="term" value="P:transcription elongation by RNA polymerase II"/>
    <property type="evidence" value="ECO:0007669"/>
    <property type="project" value="TreeGrafter"/>
</dbReference>
<evidence type="ECO:0000313" key="2">
    <source>
        <dbReference type="EMBL" id="THU85613.1"/>
    </source>
</evidence>
<accession>A0A4S8LAP8</accession>
<sequence>MYGASTKERERACESVGHQFVEALSGPSHMTWVQTRPLQIDGLPVDYVTSLPTLSHALSLSISPSPPSALRLRRQLRVLYNSISRRLRTPTVNMVNPFIDDQAYQDDEEYNEDAVGGDGEDEDEEAGYEGRWSTLGQEGWVNEDDIPPEGLEYDEFVSYLEERYGSGAAGRDLPSPLLLQTPDDELENFVLQNTLLSIPMKQCFWRIRCTPGEETILVFDILQHESQRMITLNPNFSSGSQNPSPAISSSPVRDAIDCVRRFAQSPTLSVDVVVDELTHILGQNPLPQLWRNAIDKAITEPDEDPTAGVKRFEEMLPSLMKSDVTHLTSNPMKSPTRSMTPELGEYQVLSAFVAPTVAGSVYLEAYLGKNPQTSDLVEFLRGHPAAIKTGSLGKGQTKRRVWIEPISSSEIAQLLGSVPIQSNIKPGTWVRITKGLYSEDIGLVLRREIGLAQRRLAVLLVPRLPPPSPPPSLPERPPHPNHPLADDVIPSTQPLSLLVSCASTDVNLIQTRKRKRRRERYPQGLFDHSVWKSEHFGEERYRARKQEFEYGLLVGGLSYNAVSQMDIAMDDITRRLFKQSRHPILDVVHFPVSSDWHFFVNDRVKVIHGAPLTVSNVLNPECPVTETYLKDGTIHTVEQSRCLVQFREYAELDAQDTQVWVRNINLRKMFMVGDFVKVEAGEKQGRVGLVLTSYGDEIIVAETGHRQGEIPWINRHVTIYAGQFNQYTGVVVDVLPPRPNHTMLDIRVPELMQTVRVKHDHVLDTCSNRTLHQTLPLSANQQYFKQASWDHSFAPNLNTPPVDRHTKEVLNPGDALDRQPDQPWIGAEVMIIKGAVKQRVTLKAVERNHQVPSGLRVLVELHFISAEHGAVPQIYVNYEAIRDPVTFTLPQPGSSTPLWNNTEFVDPFQTPSTSQSSPTASTSPSHWTLDPRLDGKEFFVSWKPLNGGGLSKVVAKPDCKHQRILLTHSLNKWFVSPQEVYNLALSIKPTTNKDPLIAVRGEHTGKHVRHIFYTYVPDEEEPRITAVVYLDWGTAEERVLEEREGEAVEIQIRAKDCAWAAYDPNKAKFKDQIAALRARARTSEKGKGPRRPHKPKARQ</sequence>
<dbReference type="GO" id="GO:0006357">
    <property type="term" value="P:regulation of transcription by RNA polymerase II"/>
    <property type="evidence" value="ECO:0007669"/>
    <property type="project" value="InterPro"/>
</dbReference>
<dbReference type="InterPro" id="IPR039659">
    <property type="entry name" value="SPT5"/>
</dbReference>
<dbReference type="GO" id="GO:0032784">
    <property type="term" value="P:regulation of DNA-templated transcription elongation"/>
    <property type="evidence" value="ECO:0007669"/>
    <property type="project" value="InterPro"/>
</dbReference>
<feature type="compositionally biased region" description="Basic residues" evidence="1">
    <location>
        <begin position="1088"/>
        <end position="1099"/>
    </location>
</feature>
<feature type="region of interest" description="Disordered" evidence="1">
    <location>
        <begin position="1078"/>
        <end position="1099"/>
    </location>
</feature>
<name>A0A4S8LAP8_DENBC</name>
<feature type="compositionally biased region" description="Low complexity" evidence="1">
    <location>
        <begin position="907"/>
        <end position="925"/>
    </location>
</feature>
<protein>
    <recommendedName>
        <fullName evidence="4">Chromatin elongation factor spt5</fullName>
    </recommendedName>
</protein>
<evidence type="ECO:0008006" key="4">
    <source>
        <dbReference type="Google" id="ProtNLM"/>
    </source>
</evidence>
<reference evidence="2 3" key="1">
    <citation type="journal article" date="2019" name="Nat. Ecol. Evol.">
        <title>Megaphylogeny resolves global patterns of mushroom evolution.</title>
        <authorList>
            <person name="Varga T."/>
            <person name="Krizsan K."/>
            <person name="Foldi C."/>
            <person name="Dima B."/>
            <person name="Sanchez-Garcia M."/>
            <person name="Sanchez-Ramirez S."/>
            <person name="Szollosi G.J."/>
            <person name="Szarkandi J.G."/>
            <person name="Papp V."/>
            <person name="Albert L."/>
            <person name="Andreopoulos W."/>
            <person name="Angelini C."/>
            <person name="Antonin V."/>
            <person name="Barry K.W."/>
            <person name="Bougher N.L."/>
            <person name="Buchanan P."/>
            <person name="Buyck B."/>
            <person name="Bense V."/>
            <person name="Catcheside P."/>
            <person name="Chovatia M."/>
            <person name="Cooper J."/>
            <person name="Damon W."/>
            <person name="Desjardin D."/>
            <person name="Finy P."/>
            <person name="Geml J."/>
            <person name="Haridas S."/>
            <person name="Hughes K."/>
            <person name="Justo A."/>
            <person name="Karasinski D."/>
            <person name="Kautmanova I."/>
            <person name="Kiss B."/>
            <person name="Kocsube S."/>
            <person name="Kotiranta H."/>
            <person name="LaButti K.M."/>
            <person name="Lechner B.E."/>
            <person name="Liimatainen K."/>
            <person name="Lipzen A."/>
            <person name="Lukacs Z."/>
            <person name="Mihaltcheva S."/>
            <person name="Morgado L.N."/>
            <person name="Niskanen T."/>
            <person name="Noordeloos M.E."/>
            <person name="Ohm R.A."/>
            <person name="Ortiz-Santana B."/>
            <person name="Ovrebo C."/>
            <person name="Racz N."/>
            <person name="Riley R."/>
            <person name="Savchenko A."/>
            <person name="Shiryaev A."/>
            <person name="Soop K."/>
            <person name="Spirin V."/>
            <person name="Szebenyi C."/>
            <person name="Tomsovsky M."/>
            <person name="Tulloss R.E."/>
            <person name="Uehling J."/>
            <person name="Grigoriev I.V."/>
            <person name="Vagvolgyi C."/>
            <person name="Papp T."/>
            <person name="Martin F.M."/>
            <person name="Miettinen O."/>
            <person name="Hibbett D.S."/>
            <person name="Nagy L.G."/>
        </authorList>
    </citation>
    <scope>NUCLEOTIDE SEQUENCE [LARGE SCALE GENOMIC DNA]</scope>
    <source>
        <strain evidence="2 3">CBS 962.96</strain>
    </source>
</reference>
<dbReference type="PANTHER" id="PTHR11125">
    <property type="entry name" value="SUPPRESSOR OF TY 5"/>
    <property type="match status" value="1"/>
</dbReference>
<dbReference type="GO" id="GO:0032044">
    <property type="term" value="C:DSIF complex"/>
    <property type="evidence" value="ECO:0007669"/>
    <property type="project" value="TreeGrafter"/>
</dbReference>